<dbReference type="InterPro" id="IPR002880">
    <property type="entry name" value="Pyrv_Fd/Flavodoxin_OxRdtase_N"/>
</dbReference>
<dbReference type="InterPro" id="IPR029061">
    <property type="entry name" value="THDP-binding"/>
</dbReference>
<dbReference type="InterPro" id="IPR046667">
    <property type="entry name" value="DUF6537"/>
</dbReference>
<evidence type="ECO:0000313" key="4">
    <source>
        <dbReference type="EMBL" id="MDQ0315657.1"/>
    </source>
</evidence>
<dbReference type="PANTHER" id="PTHR48084">
    <property type="entry name" value="2-OXOGLUTARATE OXIDOREDUCTASE SUBUNIT KORB-RELATED"/>
    <property type="match status" value="1"/>
</dbReference>
<dbReference type="InterPro" id="IPR019752">
    <property type="entry name" value="Pyrv/ketoisovalerate_OxRed_cat"/>
</dbReference>
<organism evidence="4 5">
    <name type="scientific">Amorphus orientalis</name>
    <dbReference type="NCBI Taxonomy" id="649198"/>
    <lineage>
        <taxon>Bacteria</taxon>
        <taxon>Pseudomonadati</taxon>
        <taxon>Pseudomonadota</taxon>
        <taxon>Alphaproteobacteria</taxon>
        <taxon>Hyphomicrobiales</taxon>
        <taxon>Amorphaceae</taxon>
        <taxon>Amorphus</taxon>
    </lineage>
</organism>
<feature type="domain" description="Pyruvate/ketoisovalerate oxidoreductase catalytic" evidence="2">
    <location>
        <begin position="731"/>
        <end position="915"/>
    </location>
</feature>
<accession>A0AAE4AT06</accession>
<name>A0AAE4AT06_9HYPH</name>
<sequence>MTAHPTSVTLSDKYDLERGTVYMTGIQALLRIGLDQIRADRARGHRTGGFYSGYRGSPLGGLDSQLGRSQKLLAAHDIVFKPGVNEELGATAVWGTQKVGLHGKGSDFEGVFGIWYGKAPGVDRASDALKQANASGTAPLGGCLALCGDDHLAKSSILPAQSEFALLNFEMPFLNPADLQDVLDYGLYGIAMSRFSGLWTGIPCLADSMDSSGLVTVDPERLAIVTPSEHDPRTEADINRVLLLKNRLETERVLREHKLPAAQAFVRANGLDKVAFGSHRPRYGIVTTGKAYRDLRQAFELLGIDEEHARRIGLAVFKVAMPWPLEPSRFSAFARGLDRLMVLEHKRAFMEPQIKDLLYGWSEDQRPRIWGKKTPDGAPFLSDLLELQPQEIIEALLAFVPEVQEDGNMRGVAERLVMRSAWAGGHAEAAQRSAYFCAGCPHSSSTVVPEGSRAQPGIGCHAMTEINGRTTDGQIAMGGEGVLWVGQAPFSNDTHMFVNLGDGTYFHSGILAIRQAVAANVPITYKILFNDAVAMTGGQPFDGPLSVPQISRQLAAEGVEKIVVLSERPHLYEGVRDLAPGTPVHDRGEIMRVQEELQEYPGVSAIIFDQTCAAEKRRRRKKGDYEDPDKRLFINPRVCEGCGDCSVQSNCIAVEPLETEFGQKRRINQSSCNKDYSCVKGFCPSFVWVEGAELATADDAHIDVDALASRIAMPRPDAPTDTRNLLIAGIGGMGVTTVGAVLAMAGHIDGINVSTLDVTGLAQKNGPVTSHVRFAPKGRDIEGPRVPTASLDVLLAADMLVGCSADALSLADSGRTLTVANTHVAPTAEFVMKQTLSYQEARLKKTLQDGSREMTPVDAADLAERLMGDTLYTNMILAGAAWQKGAIPLSFEAIETAIRLNGAAVEKNLKAFAVGRIAAADPDALAEALPKEEHPEEETLDERIDLLAAELVRYQGRGYARRFRKLVERAREADAERGQGAMRFARLVADNLYKVMAYKDEYEVARLYSEPEFRERLKDTFKEPGRLSVMMAPPLLSRTDPATGRPKKRPFGPWIFSAFRVLAGMKRLRGTPLDPFGYSSERRAERDLIRRYVADVEQAMDKLGTANYGLLCEIARIPDQIRGYGPVKQANMEAADKKRAALFAQLGEAPEGGPGNADTDRRVVLEAAE</sequence>
<dbReference type="EC" id="1.2.7.8" evidence="4"/>
<dbReference type="PANTHER" id="PTHR48084:SF3">
    <property type="entry name" value="SUBUNIT OF PYRUVATE:FLAVODOXIN OXIDOREDUCTASE"/>
    <property type="match status" value="1"/>
</dbReference>
<dbReference type="CDD" id="cd07034">
    <property type="entry name" value="TPP_PYR_PFOR_IOR-alpha_like"/>
    <property type="match status" value="1"/>
</dbReference>
<protein>
    <submittedName>
        <fullName evidence="4">Indolepyruvate ferredoxin oxidoreductase</fullName>
        <ecNumber evidence="4">1.2.7.8</ecNumber>
    </submittedName>
</protein>
<dbReference type="InterPro" id="IPR051457">
    <property type="entry name" value="2-oxoacid:Fd_oxidoreductase"/>
</dbReference>
<dbReference type="Gene3D" id="3.40.50.970">
    <property type="match status" value="1"/>
</dbReference>
<proteinExistence type="predicted"/>
<dbReference type="Pfam" id="PF01558">
    <property type="entry name" value="POR"/>
    <property type="match status" value="1"/>
</dbReference>
<dbReference type="AlphaFoldDB" id="A0AAE4AT06"/>
<dbReference type="NCBIfam" id="NF009588">
    <property type="entry name" value="PRK13029.1"/>
    <property type="match status" value="1"/>
</dbReference>
<evidence type="ECO:0000259" key="3">
    <source>
        <dbReference type="Pfam" id="PF20169"/>
    </source>
</evidence>
<dbReference type="Proteomes" id="UP001229244">
    <property type="component" value="Unassembled WGS sequence"/>
</dbReference>
<gene>
    <name evidence="4" type="ORF">J2S73_002114</name>
</gene>
<evidence type="ECO:0000256" key="1">
    <source>
        <dbReference type="ARBA" id="ARBA00023002"/>
    </source>
</evidence>
<evidence type="ECO:0000259" key="2">
    <source>
        <dbReference type="Pfam" id="PF01558"/>
    </source>
</evidence>
<keyword evidence="5" id="KW-1185">Reference proteome</keyword>
<keyword evidence="1 4" id="KW-0560">Oxidoreductase</keyword>
<dbReference type="SUPFAM" id="SSF52518">
    <property type="entry name" value="Thiamin diphosphate-binding fold (THDP-binding)"/>
    <property type="match status" value="2"/>
</dbReference>
<evidence type="ECO:0000313" key="5">
    <source>
        <dbReference type="Proteomes" id="UP001229244"/>
    </source>
</evidence>
<dbReference type="RefSeq" id="WP_306885480.1">
    <property type="nucleotide sequence ID" value="NZ_JAUSUL010000002.1"/>
</dbReference>
<reference evidence="4" key="1">
    <citation type="submission" date="2023-07" db="EMBL/GenBank/DDBJ databases">
        <title>Genomic Encyclopedia of Type Strains, Phase IV (KMG-IV): sequencing the most valuable type-strain genomes for metagenomic binning, comparative biology and taxonomic classification.</title>
        <authorList>
            <person name="Goeker M."/>
        </authorList>
    </citation>
    <scope>NUCLEOTIDE SEQUENCE</scope>
    <source>
        <strain evidence="4">DSM 21202</strain>
    </source>
</reference>
<dbReference type="NCBIfam" id="NF009589">
    <property type="entry name" value="PRK13030.1"/>
    <property type="match status" value="1"/>
</dbReference>
<feature type="domain" description="DUF6537" evidence="3">
    <location>
        <begin position="941"/>
        <end position="1139"/>
    </location>
</feature>
<dbReference type="Gene3D" id="3.40.920.10">
    <property type="entry name" value="Pyruvate-ferredoxin oxidoreductase, PFOR, domain III"/>
    <property type="match status" value="1"/>
</dbReference>
<dbReference type="EMBL" id="JAUSUL010000002">
    <property type="protein sequence ID" value="MDQ0315657.1"/>
    <property type="molecule type" value="Genomic_DNA"/>
</dbReference>
<dbReference type="SUPFAM" id="SSF53323">
    <property type="entry name" value="Pyruvate-ferredoxin oxidoreductase, PFOR, domain III"/>
    <property type="match status" value="1"/>
</dbReference>
<dbReference type="Pfam" id="PF20169">
    <property type="entry name" value="DUF6537"/>
    <property type="match status" value="1"/>
</dbReference>
<dbReference type="GO" id="GO:0043805">
    <property type="term" value="F:indolepyruvate ferredoxin oxidoreductase activity"/>
    <property type="evidence" value="ECO:0007669"/>
    <property type="project" value="UniProtKB-EC"/>
</dbReference>
<comment type="caution">
    <text evidence="4">The sequence shown here is derived from an EMBL/GenBank/DDBJ whole genome shotgun (WGS) entry which is preliminary data.</text>
</comment>
<dbReference type="InterPro" id="IPR002869">
    <property type="entry name" value="Pyrv_flavodox_OxRed_cen"/>
</dbReference>